<protein>
    <submittedName>
        <fullName evidence="1">Uncharacterized protein</fullName>
    </submittedName>
</protein>
<proteinExistence type="predicted"/>
<accession>A0A8R1IVY1</accession>
<reference evidence="1" key="2">
    <citation type="submission" date="2022-06" db="UniProtKB">
        <authorList>
            <consortium name="EnsemblMetazoa"/>
        </authorList>
    </citation>
    <scope>IDENTIFICATION</scope>
    <source>
        <strain evidence="1">DF5081</strain>
    </source>
</reference>
<name>A0A8R1IVY1_CAEJA</name>
<organism evidence="1 2">
    <name type="scientific">Caenorhabditis japonica</name>
    <dbReference type="NCBI Taxonomy" id="281687"/>
    <lineage>
        <taxon>Eukaryota</taxon>
        <taxon>Metazoa</taxon>
        <taxon>Ecdysozoa</taxon>
        <taxon>Nematoda</taxon>
        <taxon>Chromadorea</taxon>
        <taxon>Rhabditida</taxon>
        <taxon>Rhabditina</taxon>
        <taxon>Rhabditomorpha</taxon>
        <taxon>Rhabditoidea</taxon>
        <taxon>Rhabditidae</taxon>
        <taxon>Peloderinae</taxon>
        <taxon>Caenorhabditis</taxon>
    </lineage>
</organism>
<dbReference type="AlphaFoldDB" id="A0A8R1IVY1"/>
<evidence type="ECO:0000313" key="1">
    <source>
        <dbReference type="EnsemblMetazoa" id="CJA40963.1"/>
    </source>
</evidence>
<dbReference type="Proteomes" id="UP000005237">
    <property type="component" value="Unassembled WGS sequence"/>
</dbReference>
<reference evidence="2" key="1">
    <citation type="submission" date="2010-08" db="EMBL/GenBank/DDBJ databases">
        <authorList>
            <consortium name="Caenorhabditis japonica Sequencing Consortium"/>
            <person name="Wilson R.K."/>
        </authorList>
    </citation>
    <scope>NUCLEOTIDE SEQUENCE [LARGE SCALE GENOMIC DNA]</scope>
    <source>
        <strain evidence="2">DF5081</strain>
    </source>
</reference>
<keyword evidence="2" id="KW-1185">Reference proteome</keyword>
<evidence type="ECO:0000313" key="2">
    <source>
        <dbReference type="Proteomes" id="UP000005237"/>
    </source>
</evidence>
<dbReference type="EnsemblMetazoa" id="CJA40963.1">
    <property type="protein sequence ID" value="CJA40963.1"/>
    <property type="gene ID" value="WBGene00216811"/>
</dbReference>
<sequence length="108" mass="12566">MEGWVFIQIPGNLLLQPPPCSILDRVYGAHINLAKMAKFKALVTFCKLICHKLCEIVKHLQTKKVEERIEDLNNQIWIEDEFVGYHKDTVALEELSNCLIGVWRRTFL</sequence>